<keyword evidence="4" id="KW-0488">Methylation</keyword>
<evidence type="ECO:0000256" key="6">
    <source>
        <dbReference type="ARBA" id="ARBA00022990"/>
    </source>
</evidence>
<evidence type="ECO:0000256" key="2">
    <source>
        <dbReference type="ARBA" id="ARBA00010343"/>
    </source>
</evidence>
<evidence type="ECO:0000259" key="14">
    <source>
        <dbReference type="Pfam" id="PF00125"/>
    </source>
</evidence>
<dbReference type="SMART" id="SM00428">
    <property type="entry name" value="H3"/>
    <property type="match status" value="1"/>
</dbReference>
<dbReference type="Pfam" id="PF00125">
    <property type="entry name" value="Histone"/>
    <property type="match status" value="1"/>
</dbReference>
<evidence type="ECO:0000256" key="1">
    <source>
        <dbReference type="ARBA" id="ARBA00004629"/>
    </source>
</evidence>
<feature type="compositionally biased region" description="Basic residues" evidence="13">
    <location>
        <begin position="1"/>
        <end position="15"/>
    </location>
</feature>
<evidence type="ECO:0000313" key="15">
    <source>
        <dbReference type="EMBL" id="MPA33109.1"/>
    </source>
</evidence>
<evidence type="ECO:0000256" key="13">
    <source>
        <dbReference type="SAM" id="MobiDB-lite"/>
    </source>
</evidence>
<dbReference type="GO" id="GO:0046982">
    <property type="term" value="F:protein heterodimerization activity"/>
    <property type="evidence" value="ECO:0007669"/>
    <property type="project" value="InterPro"/>
</dbReference>
<keyword evidence="6" id="KW-0007">Acetylation</keyword>
<dbReference type="GO" id="GO:0000776">
    <property type="term" value="C:kinetochore"/>
    <property type="evidence" value="ECO:0007669"/>
    <property type="project" value="UniProtKB-KW"/>
</dbReference>
<evidence type="ECO:0000256" key="4">
    <source>
        <dbReference type="ARBA" id="ARBA00022481"/>
    </source>
</evidence>
<keyword evidence="8" id="KW-0544">Nucleosome core</keyword>
<evidence type="ECO:0000256" key="11">
    <source>
        <dbReference type="ARBA" id="ARBA00075700"/>
    </source>
</evidence>
<evidence type="ECO:0000256" key="8">
    <source>
        <dbReference type="ARBA" id="ARBA00023269"/>
    </source>
</evidence>
<reference evidence="15" key="1">
    <citation type="submission" date="2019-08" db="EMBL/GenBank/DDBJ databases">
        <title>Reference gene set and small RNA set construction with multiple tissues from Davidia involucrata Baill.</title>
        <authorList>
            <person name="Yang H."/>
            <person name="Zhou C."/>
            <person name="Li G."/>
            <person name="Wang J."/>
            <person name="Gao P."/>
            <person name="Wang M."/>
            <person name="Wang R."/>
            <person name="Zhao Y."/>
        </authorList>
    </citation>
    <scope>NUCLEOTIDE SEQUENCE</scope>
    <source>
        <tissue evidence="15">Mixed with DoveR01_LX</tissue>
    </source>
</reference>
<organism evidence="15">
    <name type="scientific">Davidia involucrata</name>
    <name type="common">Dove tree</name>
    <dbReference type="NCBI Taxonomy" id="16924"/>
    <lineage>
        <taxon>Eukaryota</taxon>
        <taxon>Viridiplantae</taxon>
        <taxon>Streptophyta</taxon>
        <taxon>Embryophyta</taxon>
        <taxon>Tracheophyta</taxon>
        <taxon>Spermatophyta</taxon>
        <taxon>Magnoliopsida</taxon>
        <taxon>eudicotyledons</taxon>
        <taxon>Gunneridae</taxon>
        <taxon>Pentapetalae</taxon>
        <taxon>asterids</taxon>
        <taxon>Cornales</taxon>
        <taxon>Nyssaceae</taxon>
        <taxon>Davidia</taxon>
    </lineage>
</organism>
<dbReference type="AlphaFoldDB" id="A0A5B6YN66"/>
<keyword evidence="5" id="KW-0995">Kinetochore</keyword>
<dbReference type="Gene3D" id="1.10.20.10">
    <property type="entry name" value="Histone, subunit A"/>
    <property type="match status" value="1"/>
</dbReference>
<dbReference type="GO" id="GO:0000786">
    <property type="term" value="C:nucleosome"/>
    <property type="evidence" value="ECO:0007669"/>
    <property type="project" value="UniProtKB-KW"/>
</dbReference>
<evidence type="ECO:0000256" key="10">
    <source>
        <dbReference type="ARBA" id="ARBA00072323"/>
    </source>
</evidence>
<comment type="similarity">
    <text evidence="2">Belongs to the histone H3 family.</text>
</comment>
<dbReference type="GO" id="GO:0030527">
    <property type="term" value="F:structural constituent of chromatin"/>
    <property type="evidence" value="ECO:0007669"/>
    <property type="project" value="InterPro"/>
</dbReference>
<dbReference type="PRINTS" id="PR00622">
    <property type="entry name" value="HISTONEH3"/>
</dbReference>
<evidence type="ECO:0000256" key="9">
    <source>
        <dbReference type="ARBA" id="ARBA00023328"/>
    </source>
</evidence>
<dbReference type="PANTHER" id="PTHR11426">
    <property type="entry name" value="HISTONE H3"/>
    <property type="match status" value="1"/>
</dbReference>
<name>A0A5B6YN66_DAVIN</name>
<dbReference type="InterPro" id="IPR000164">
    <property type="entry name" value="Histone_H3/CENP-A"/>
</dbReference>
<feature type="compositionally biased region" description="Basic residues" evidence="13">
    <location>
        <begin position="50"/>
        <end position="60"/>
    </location>
</feature>
<gene>
    <name evidence="15" type="ORF">Din_002550</name>
</gene>
<evidence type="ECO:0000256" key="5">
    <source>
        <dbReference type="ARBA" id="ARBA00022838"/>
    </source>
</evidence>
<dbReference type="InterPro" id="IPR009072">
    <property type="entry name" value="Histone-fold"/>
</dbReference>
<evidence type="ECO:0000256" key="12">
    <source>
        <dbReference type="ARBA" id="ARBA00083474"/>
    </source>
</evidence>
<evidence type="ECO:0000256" key="7">
    <source>
        <dbReference type="ARBA" id="ARBA00023125"/>
    </source>
</evidence>
<dbReference type="SUPFAM" id="SSF47113">
    <property type="entry name" value="Histone-fold"/>
    <property type="match status" value="1"/>
</dbReference>
<keyword evidence="3" id="KW-0158">Chromosome</keyword>
<keyword evidence="7" id="KW-0238">DNA-binding</keyword>
<sequence>MARTKQPARKTRNRGRPPAARVTSPASPGPSSASTRKSARNAPPSPGGRPRQRKPYRHRPGMVALREIRQFQKTWKLLIPAAPFIRTVREISNFFAPQVSRWTPEALVALQEAAEDYLVHLFEDAMLCAIHAKRVTLMKKDWELARRLGGKGQPW</sequence>
<dbReference type="GO" id="GO:0003677">
    <property type="term" value="F:DNA binding"/>
    <property type="evidence" value="ECO:0007669"/>
    <property type="project" value="UniProtKB-KW"/>
</dbReference>
<keyword evidence="9" id="KW-0137">Centromere</keyword>
<dbReference type="FunFam" id="1.10.20.10:FF:000106">
    <property type="entry name" value="Centromeric histone 3"/>
    <property type="match status" value="1"/>
</dbReference>
<proteinExistence type="inferred from homology"/>
<comment type="subcellular location">
    <subcellularLocation>
        <location evidence="1">Chromosome</location>
        <location evidence="1">Centromere</location>
        <location evidence="1">Kinetochore</location>
    </subcellularLocation>
</comment>
<protein>
    <recommendedName>
        <fullName evidence="10">Histone H3-like centromeric protein CENH3</fullName>
    </recommendedName>
    <alternativeName>
        <fullName evidence="12">Centromeric histone CENH3</fullName>
    </alternativeName>
    <alternativeName>
        <fullName evidence="11">Centromeric histone H3</fullName>
    </alternativeName>
</protein>
<accession>A0A5B6YN66</accession>
<dbReference type="CDD" id="cd22911">
    <property type="entry name" value="HFD_H3"/>
    <property type="match status" value="1"/>
</dbReference>
<feature type="region of interest" description="Disordered" evidence="13">
    <location>
        <begin position="1"/>
        <end position="60"/>
    </location>
</feature>
<feature type="compositionally biased region" description="Low complexity" evidence="13">
    <location>
        <begin position="24"/>
        <end position="34"/>
    </location>
</feature>
<evidence type="ECO:0000256" key="3">
    <source>
        <dbReference type="ARBA" id="ARBA00022454"/>
    </source>
</evidence>
<feature type="domain" description="Core Histone H2A/H2B/H3" evidence="14">
    <location>
        <begin position="61"/>
        <end position="148"/>
    </location>
</feature>
<dbReference type="InterPro" id="IPR007125">
    <property type="entry name" value="H2A/H2B/H3"/>
</dbReference>
<dbReference type="EMBL" id="GHES01002550">
    <property type="protein sequence ID" value="MPA33109.1"/>
    <property type="molecule type" value="Transcribed_RNA"/>
</dbReference>